<organism evidence="1 2">
    <name type="scientific">Liparis tanakae</name>
    <name type="common">Tanaka's snailfish</name>
    <dbReference type="NCBI Taxonomy" id="230148"/>
    <lineage>
        <taxon>Eukaryota</taxon>
        <taxon>Metazoa</taxon>
        <taxon>Chordata</taxon>
        <taxon>Craniata</taxon>
        <taxon>Vertebrata</taxon>
        <taxon>Euteleostomi</taxon>
        <taxon>Actinopterygii</taxon>
        <taxon>Neopterygii</taxon>
        <taxon>Teleostei</taxon>
        <taxon>Neoteleostei</taxon>
        <taxon>Acanthomorphata</taxon>
        <taxon>Eupercaria</taxon>
        <taxon>Perciformes</taxon>
        <taxon>Cottioidei</taxon>
        <taxon>Cottales</taxon>
        <taxon>Liparidae</taxon>
        <taxon>Liparis</taxon>
    </lineage>
</organism>
<gene>
    <name evidence="1" type="ORF">EYF80_015080</name>
</gene>
<sequence length="74" mass="8403">MSKYDIELKLEYDIGSRIDRLRSTLQILFSCKGNPRFTPASQGQRAFVVPFSLLELDQSTHQDLNHPGFGGFQS</sequence>
<keyword evidence="2" id="KW-1185">Reference proteome</keyword>
<evidence type="ECO:0000313" key="1">
    <source>
        <dbReference type="EMBL" id="TNN74762.1"/>
    </source>
</evidence>
<evidence type="ECO:0000313" key="2">
    <source>
        <dbReference type="Proteomes" id="UP000314294"/>
    </source>
</evidence>
<protein>
    <submittedName>
        <fullName evidence="1">Uncharacterized protein</fullName>
    </submittedName>
</protein>
<comment type="caution">
    <text evidence="1">The sequence shown here is derived from an EMBL/GenBank/DDBJ whole genome shotgun (WGS) entry which is preliminary data.</text>
</comment>
<dbReference type="Proteomes" id="UP000314294">
    <property type="component" value="Unassembled WGS sequence"/>
</dbReference>
<proteinExistence type="predicted"/>
<accession>A0A4Z2IBH3</accession>
<name>A0A4Z2IBH3_9TELE</name>
<dbReference type="EMBL" id="SRLO01000111">
    <property type="protein sequence ID" value="TNN74762.1"/>
    <property type="molecule type" value="Genomic_DNA"/>
</dbReference>
<reference evidence="1 2" key="1">
    <citation type="submission" date="2019-03" db="EMBL/GenBank/DDBJ databases">
        <title>First draft genome of Liparis tanakae, snailfish: a comprehensive survey of snailfish specific genes.</title>
        <authorList>
            <person name="Kim W."/>
            <person name="Song I."/>
            <person name="Jeong J.-H."/>
            <person name="Kim D."/>
            <person name="Kim S."/>
            <person name="Ryu S."/>
            <person name="Song J.Y."/>
            <person name="Lee S.K."/>
        </authorList>
    </citation>
    <scope>NUCLEOTIDE SEQUENCE [LARGE SCALE GENOMIC DNA]</scope>
    <source>
        <tissue evidence="1">Muscle</tissue>
    </source>
</reference>
<dbReference type="AlphaFoldDB" id="A0A4Z2IBH3"/>